<evidence type="ECO:0000256" key="6">
    <source>
        <dbReference type="SAM" id="MobiDB-lite"/>
    </source>
</evidence>
<feature type="compositionally biased region" description="Polar residues" evidence="6">
    <location>
        <begin position="2304"/>
        <end position="2316"/>
    </location>
</feature>
<feature type="compositionally biased region" description="Basic and acidic residues" evidence="6">
    <location>
        <begin position="2083"/>
        <end position="2092"/>
    </location>
</feature>
<feature type="region of interest" description="Disordered" evidence="6">
    <location>
        <begin position="1090"/>
        <end position="1109"/>
    </location>
</feature>
<feature type="region of interest" description="Disordered" evidence="6">
    <location>
        <begin position="1899"/>
        <end position="1921"/>
    </location>
</feature>
<feature type="compositionally biased region" description="Polar residues" evidence="6">
    <location>
        <begin position="1686"/>
        <end position="1695"/>
    </location>
</feature>
<feature type="compositionally biased region" description="Low complexity" evidence="6">
    <location>
        <begin position="1139"/>
        <end position="1162"/>
    </location>
</feature>
<reference evidence="9 10" key="1">
    <citation type="submission" date="2022-01" db="EMBL/GenBank/DDBJ databases">
        <title>A high-quality chromosome-level genome assembly of rohu carp, Labeo rohita.</title>
        <authorList>
            <person name="Arick M.A. II"/>
            <person name="Hsu C.-Y."/>
            <person name="Magbanua Z."/>
            <person name="Pechanova O."/>
            <person name="Grover C."/>
            <person name="Miller E."/>
            <person name="Thrash A."/>
            <person name="Ezzel L."/>
            <person name="Alam S."/>
            <person name="Benzie J."/>
            <person name="Hamilton M."/>
            <person name="Karsi A."/>
            <person name="Lawrence M.L."/>
            <person name="Peterson D.G."/>
        </authorList>
    </citation>
    <scope>NUCLEOTIDE SEQUENCE [LARGE SCALE GENOMIC DNA]</scope>
    <source>
        <strain evidence="10">BAU-BD-2019</strain>
        <tissue evidence="9">Blood</tissue>
    </source>
</reference>
<feature type="compositionally biased region" description="Polar residues" evidence="6">
    <location>
        <begin position="2068"/>
        <end position="2077"/>
    </location>
</feature>
<dbReference type="SMART" id="SM00249">
    <property type="entry name" value="PHD"/>
    <property type="match status" value="1"/>
</dbReference>
<feature type="region of interest" description="Disordered" evidence="6">
    <location>
        <begin position="29"/>
        <end position="135"/>
    </location>
</feature>
<dbReference type="Pfam" id="PF07744">
    <property type="entry name" value="SPOC"/>
    <property type="match status" value="1"/>
</dbReference>
<feature type="compositionally biased region" description="Basic and acidic residues" evidence="6">
    <location>
        <begin position="430"/>
        <end position="441"/>
    </location>
</feature>
<dbReference type="PANTHER" id="PTHR11477">
    <property type="entry name" value="TRANSCRIPTION FACTOR S-II ZINC FINGER DOMAIN-CONTAINING PROTEIN"/>
    <property type="match status" value="1"/>
</dbReference>
<evidence type="ECO:0000256" key="1">
    <source>
        <dbReference type="ARBA" id="ARBA00022723"/>
    </source>
</evidence>
<evidence type="ECO:0000313" key="10">
    <source>
        <dbReference type="Proteomes" id="UP000830375"/>
    </source>
</evidence>
<evidence type="ECO:0000256" key="5">
    <source>
        <dbReference type="SAM" id="Coils"/>
    </source>
</evidence>
<protein>
    <submittedName>
        <fullName evidence="9">Death-inducer obliterator 1</fullName>
    </submittedName>
</protein>
<dbReference type="SUPFAM" id="SSF57903">
    <property type="entry name" value="FYVE/PHD zinc finger"/>
    <property type="match status" value="1"/>
</dbReference>
<comment type="caution">
    <text evidence="9">The sequence shown here is derived from an EMBL/GenBank/DDBJ whole genome shotgun (WGS) entry which is preliminary data.</text>
</comment>
<feature type="region of interest" description="Disordered" evidence="6">
    <location>
        <begin position="2178"/>
        <end position="2271"/>
    </location>
</feature>
<dbReference type="InterPro" id="IPR019786">
    <property type="entry name" value="Zinc_finger_PHD-type_CS"/>
</dbReference>
<feature type="compositionally biased region" description="Basic residues" evidence="6">
    <location>
        <begin position="217"/>
        <end position="226"/>
    </location>
</feature>
<feature type="compositionally biased region" description="Basic and acidic residues" evidence="6">
    <location>
        <begin position="91"/>
        <end position="109"/>
    </location>
</feature>
<feature type="region of interest" description="Disordered" evidence="6">
    <location>
        <begin position="679"/>
        <end position="725"/>
    </location>
</feature>
<feature type="compositionally biased region" description="Polar residues" evidence="6">
    <location>
        <begin position="1477"/>
        <end position="1486"/>
    </location>
</feature>
<feature type="region of interest" description="Disordered" evidence="6">
    <location>
        <begin position="498"/>
        <end position="535"/>
    </location>
</feature>
<feature type="compositionally biased region" description="Basic residues" evidence="6">
    <location>
        <begin position="41"/>
        <end position="58"/>
    </location>
</feature>
<feature type="region of interest" description="Disordered" evidence="6">
    <location>
        <begin position="1470"/>
        <end position="1704"/>
    </location>
</feature>
<evidence type="ECO:0000256" key="4">
    <source>
        <dbReference type="PROSITE-ProRule" id="PRU00146"/>
    </source>
</evidence>
<dbReference type="PROSITE" id="PS50016">
    <property type="entry name" value="ZF_PHD_2"/>
    <property type="match status" value="1"/>
</dbReference>
<dbReference type="InterPro" id="IPR001965">
    <property type="entry name" value="Znf_PHD"/>
</dbReference>
<dbReference type="Gene3D" id="3.30.40.10">
    <property type="entry name" value="Zinc/RING finger domain, C3HC4 (zinc finger)"/>
    <property type="match status" value="1"/>
</dbReference>
<feature type="region of interest" description="Disordered" evidence="6">
    <location>
        <begin position="1772"/>
        <end position="1856"/>
    </location>
</feature>
<feature type="compositionally biased region" description="Basic and acidic residues" evidence="6">
    <location>
        <begin position="1912"/>
        <end position="1921"/>
    </location>
</feature>
<feature type="compositionally biased region" description="Basic and acidic residues" evidence="6">
    <location>
        <begin position="706"/>
        <end position="724"/>
    </location>
</feature>
<feature type="compositionally biased region" description="Basic and acidic residues" evidence="6">
    <location>
        <begin position="1656"/>
        <end position="1670"/>
    </location>
</feature>
<keyword evidence="5" id="KW-0175">Coiled coil</keyword>
<feature type="domain" description="PHD-type" evidence="7">
    <location>
        <begin position="255"/>
        <end position="309"/>
    </location>
</feature>
<evidence type="ECO:0000256" key="3">
    <source>
        <dbReference type="ARBA" id="ARBA00022833"/>
    </source>
</evidence>
<proteinExistence type="predicted"/>
<keyword evidence="2 4" id="KW-0863">Zinc-finger</keyword>
<dbReference type="InterPro" id="IPR003618">
    <property type="entry name" value="TFIIS_cen_dom"/>
</dbReference>
<evidence type="ECO:0000256" key="2">
    <source>
        <dbReference type="ARBA" id="ARBA00022771"/>
    </source>
</evidence>
<feature type="compositionally biased region" description="Basic residues" evidence="6">
    <location>
        <begin position="1569"/>
        <end position="1578"/>
    </location>
</feature>
<dbReference type="InterPro" id="IPR036575">
    <property type="entry name" value="TFIIS_cen_dom_sf"/>
</dbReference>
<dbReference type="Pfam" id="PF07500">
    <property type="entry name" value="TFIIS_M"/>
    <property type="match status" value="1"/>
</dbReference>
<feature type="compositionally biased region" description="Basic and acidic residues" evidence="6">
    <location>
        <begin position="1592"/>
        <end position="1617"/>
    </location>
</feature>
<name>A0ABQ8KZJ1_LABRO</name>
<feature type="compositionally biased region" description="Acidic residues" evidence="6">
    <location>
        <begin position="1257"/>
        <end position="1271"/>
    </location>
</feature>
<dbReference type="InterPro" id="IPR019787">
    <property type="entry name" value="Znf_PHD-finger"/>
</dbReference>
<feature type="region of interest" description="Disordered" evidence="6">
    <location>
        <begin position="1960"/>
        <end position="2103"/>
    </location>
</feature>
<feature type="region of interest" description="Disordered" evidence="6">
    <location>
        <begin position="199"/>
        <end position="226"/>
    </location>
</feature>
<dbReference type="PROSITE" id="PS01359">
    <property type="entry name" value="ZF_PHD_1"/>
    <property type="match status" value="1"/>
</dbReference>
<feature type="compositionally biased region" description="Polar residues" evidence="6">
    <location>
        <begin position="443"/>
        <end position="454"/>
    </location>
</feature>
<feature type="region of interest" description="Disordered" evidence="6">
    <location>
        <begin position="428"/>
        <end position="486"/>
    </location>
</feature>
<feature type="region of interest" description="Disordered" evidence="6">
    <location>
        <begin position="1249"/>
        <end position="1301"/>
    </location>
</feature>
<keyword evidence="10" id="KW-1185">Reference proteome</keyword>
<organism evidence="9 10">
    <name type="scientific">Labeo rohita</name>
    <name type="common">Indian major carp</name>
    <name type="synonym">Cyprinus rohita</name>
    <dbReference type="NCBI Taxonomy" id="84645"/>
    <lineage>
        <taxon>Eukaryota</taxon>
        <taxon>Metazoa</taxon>
        <taxon>Chordata</taxon>
        <taxon>Craniata</taxon>
        <taxon>Vertebrata</taxon>
        <taxon>Euteleostomi</taxon>
        <taxon>Actinopterygii</taxon>
        <taxon>Neopterygii</taxon>
        <taxon>Teleostei</taxon>
        <taxon>Ostariophysi</taxon>
        <taxon>Cypriniformes</taxon>
        <taxon>Cyprinidae</taxon>
        <taxon>Labeoninae</taxon>
        <taxon>Labeonini</taxon>
        <taxon>Labeo</taxon>
    </lineage>
</organism>
<feature type="coiled-coil region" evidence="5">
    <location>
        <begin position="1348"/>
        <end position="1382"/>
    </location>
</feature>
<feature type="compositionally biased region" description="Polar residues" evidence="6">
    <location>
        <begin position="2000"/>
        <end position="2018"/>
    </location>
</feature>
<dbReference type="PROSITE" id="PS51321">
    <property type="entry name" value="TFIIS_CENTRAL"/>
    <property type="match status" value="1"/>
</dbReference>
<dbReference type="Proteomes" id="UP000830375">
    <property type="component" value="Unassembled WGS sequence"/>
</dbReference>
<dbReference type="PANTHER" id="PTHR11477:SF13">
    <property type="entry name" value="DEATH-INDUCER OBLITERATOR 1"/>
    <property type="match status" value="1"/>
</dbReference>
<dbReference type="InterPro" id="IPR012921">
    <property type="entry name" value="SPOC_C"/>
</dbReference>
<feature type="compositionally biased region" description="Basic and acidic residues" evidence="6">
    <location>
        <begin position="1789"/>
        <end position="1807"/>
    </location>
</feature>
<feature type="compositionally biased region" description="Polar residues" evidence="6">
    <location>
        <begin position="1629"/>
        <end position="1644"/>
    </location>
</feature>
<dbReference type="Gene3D" id="1.10.472.30">
    <property type="entry name" value="Transcription elongation factor S-II, central domain"/>
    <property type="match status" value="1"/>
</dbReference>
<accession>A0ABQ8KZJ1</accession>
<feature type="compositionally biased region" description="Polar residues" evidence="6">
    <location>
        <begin position="1279"/>
        <end position="1300"/>
    </location>
</feature>
<evidence type="ECO:0000259" key="8">
    <source>
        <dbReference type="PROSITE" id="PS51321"/>
    </source>
</evidence>
<keyword evidence="3" id="KW-0862">Zinc</keyword>
<dbReference type="InterPro" id="IPR013083">
    <property type="entry name" value="Znf_RING/FYVE/PHD"/>
</dbReference>
<feature type="region of interest" description="Disordered" evidence="6">
    <location>
        <begin position="2289"/>
        <end position="2324"/>
    </location>
</feature>
<feature type="compositionally biased region" description="Polar residues" evidence="6">
    <location>
        <begin position="1779"/>
        <end position="1788"/>
    </location>
</feature>
<feature type="compositionally biased region" description="Basic and acidic residues" evidence="6">
    <location>
        <begin position="1973"/>
        <end position="1984"/>
    </location>
</feature>
<feature type="region of interest" description="Disordered" evidence="6">
    <location>
        <begin position="795"/>
        <end position="824"/>
    </location>
</feature>
<feature type="domain" description="TFIIS central" evidence="8">
    <location>
        <begin position="541"/>
        <end position="690"/>
    </location>
</feature>
<gene>
    <name evidence="9" type="ORF">H4Q32_024905</name>
</gene>
<evidence type="ECO:0000313" key="9">
    <source>
        <dbReference type="EMBL" id="KAI2643884.1"/>
    </source>
</evidence>
<dbReference type="InterPro" id="IPR011011">
    <property type="entry name" value="Znf_FYVE_PHD"/>
</dbReference>
<feature type="compositionally biased region" description="Low complexity" evidence="6">
    <location>
        <begin position="206"/>
        <end position="216"/>
    </location>
</feature>
<evidence type="ECO:0000259" key="7">
    <source>
        <dbReference type="PROSITE" id="PS50016"/>
    </source>
</evidence>
<keyword evidence="1" id="KW-0479">Metal-binding</keyword>
<dbReference type="EMBL" id="JACTAM010002716">
    <property type="protein sequence ID" value="KAI2643884.1"/>
    <property type="molecule type" value="Genomic_DNA"/>
</dbReference>
<sequence>MDVEGSGATATAKTWGFRRSTIARREFIEAVGSADSSPPVQRRRGRPPRGRGRGRGRGKRADESPVISVASRRGRGRGGRGHAPVPALAPADDKPSSEIEARADAERGCRVAAELKSGEESVSEGVASDRAEDSDDLNLQEIRKRAVARRLQELKHEDNGGAKGTEDIDIGMRLLMKQEVNVFDETDVTSKGGMACSSTARGAGGNSVAAAGAHKTAGGRRAKRARKDYEFGEDEHQDEEQEEFSENSEEDTNHDAVCCTCQQGHGNRLMICCESCQRRHHVDCVGITEACAHLLQRNREYVCPSCSDDWDVTGKTTTTNGLDENHEIDSTHVPVEEEMETEKAALPKCIGPGCSNDSLPESVYCGHQCIVRHAAGEKRSFLAKLFKVKISKTPAPEEHVSKQEVDEESLCSATVVEPVQFAISSTPAPDYRRTVKDKDEVECNTSTPQSQPSDLTPDIPSTEKTPAAPPIKKSTPGRAKKTMPGSPRLELLKGALSKSPLPCSKKPSESKAPVESSKPPEALTSRPAADEPSPRVSPLLIRQNIRRSLSKILFRRCKYTTSVVIIIVIIPQSSYFFQSIESYIEFNQRDDLNICESEVEKLAVDMEKEMFNMCYTTDEEYKNKYHYLVLTLKDPKNKEVCHQVLKGNIPSLKLIQLSQQDTMFVEESAAEPLIQMSLKKESSHFSEDAEEPAATPEKVIQATSPSEEKSSLKQTQEKETRLDAPDVVSSMLKDTTAEHKRHLFDLNCRICTGQLSTDGDPETKKPKMKVTKDDTEKEKSAWVVHVIDEALDSPALNSDIIESPASPSGEDLDSQTPSADFSPVLIPSVPTVSISRRDPRTAQFRQAPSLCAGPESVSNPHQHPHPVKNVTESLKETHPPHVSVHLPAPMPKSILMKPSPAALDTSYGSTARLADCDKGTKQFLSKQNILWKGFLNMPTVAKFVTKGYLISGSPEFLKEDLPDTIHVGGRILPQTVWEYVDLIKTSEAKELSLIRFHPASDEEEVAYVSLFSYFNSRRRFGVVSNICKHIKDLYLIPLCSKQSIPAVLLPMEGPGLEDDHPNLLIGLAVCQKTKRLDGLPQDVAEKNSRTLTCSDGKETSDPTSLNDLGQHNIKTCDADILLDPNPSASLPLVGLPDPSCSASSLRAPSSLPSTSKPTPSVSAGPSKDSSNATPLQTILNTLFGQKKQPSDNTESKISSLTDTVQICQQTCKDDDAMILDDDRPYDPEEYDPALCNGVMGSFSPAEVLQPKLPSAVTDDDDDRPYDPEEEYSAVASGDTVRNNTPKVSQAKNAEETSAVTSDVAYDPEDETMFEEMQNYLASNAVPHKSTISEHNTSHYKDNSSITTFSEQQKILEELNRQIEEQKRQLEEQTETLRLQKEAIGVSMAHFSVSKALMSPTQFDRDEEETFEDIPYCPVVHQNRDPRMCRKTSQDVPFDDAECEAIGKECAQKIFNTQAAEDVVLKKSIATKKEGSPDTETAQPENTKSSHSEYTYKKRGSRRSTLSTYRSSRRRSWHEHRSYHQDGASSRASRSVRSSKEVSDKHHRSRHSAGHLSRGRYSDKKGASPSRKRHHHHHRDSSSPPRYRTRRHYSTDSHASRRDKSSQDDSDQSRKTDQQELGPLSEHNIKPSQCESEQVPDSDSVQPAYASGASVKVQDEATNGKDKHLAEVQHGGSSNTKHEADQNQEFQVSQNPGEGCSQPLLNKSYDKNLPFSALFEIRENSLPNVTDSSNQGALLPTPCLHTGNTAYGATDLPSHRDIPAIQPSGIQTDVFHHNSRSPSTQPPHNQTDHFSEPGQIDQKRDVPSKQRPIYSRSEADKLHSGDYPQRAFRSRYRNSSEPDTDQFYSRELPQNKRGKFMHDADKKQSYVSHKQEGFSTGKFIRQKHPHDTLRRFPAEVTDQVHQSQPPRPDQSHECNFEESETTRLCHKKYRSSMQGQNFHEDESVQFQQRELLLGPVPVHKGNFRSPNPREYLHPSTFDKSKPLRGHPSVIKRASPRDGSSSTSTNFGPRGQSSGFATYEGLTKDPQPGPSQTLGSKDPPPRQCSFPQGIGSRRGSRQVMHDRTHLLNSTKQMSIPNVEGPSERQNDARDPPYPPSDHFHEGQSVFIRFPNNQTKVASRHASQQDVCELQSPDCHRTFAEDTETCFSRQAPTHSQDPMHGQLEGQQFTEIKGQPRAFRGCRRGTGGPFYTRDHKNKAQIRGPCFDSPQQFMGQRKPSPDLHGRRRPAPQNCDSFNDHNETHSSDFPNYSTPTPTPTQFKKPQHQHLGQPPANVECQLRQGNVRPLRLSGPLLPTPPGGPIRQTLSRLHRQNSPNECHRDYLT</sequence>
<feature type="region of interest" description="Disordered" evidence="6">
    <location>
        <begin position="1139"/>
        <end position="1173"/>
    </location>
</feature>
<dbReference type="SUPFAM" id="SSF46942">
    <property type="entry name" value="Elongation factor TFIIS domain 2"/>
    <property type="match status" value="1"/>
</dbReference>